<dbReference type="RefSeq" id="WP_128914714.1">
    <property type="nucleotide sequence ID" value="NZ_RDSM01000003.1"/>
</dbReference>
<accession>A0A4Q0SYG9</accession>
<organism evidence="6 7">
    <name type="scientific">Granulicella sibirica</name>
    <dbReference type="NCBI Taxonomy" id="2479048"/>
    <lineage>
        <taxon>Bacteria</taxon>
        <taxon>Pseudomonadati</taxon>
        <taxon>Acidobacteriota</taxon>
        <taxon>Terriglobia</taxon>
        <taxon>Terriglobales</taxon>
        <taxon>Acidobacteriaceae</taxon>
        <taxon>Granulicella</taxon>
    </lineage>
</organism>
<dbReference type="PANTHER" id="PTHR43531:SF14">
    <property type="entry name" value="METHYL-ACCEPTING CHEMOTAXIS PROTEIN I-RELATED"/>
    <property type="match status" value="1"/>
</dbReference>
<dbReference type="SMART" id="SM00283">
    <property type="entry name" value="MA"/>
    <property type="match status" value="1"/>
</dbReference>
<feature type="domain" description="Methyl-accepting transducer" evidence="5">
    <location>
        <begin position="101"/>
        <end position="330"/>
    </location>
</feature>
<comment type="caution">
    <text evidence="6">The sequence shown here is derived from an EMBL/GenBank/DDBJ whole genome shotgun (WGS) entry which is preliminary data.</text>
</comment>
<evidence type="ECO:0000256" key="1">
    <source>
        <dbReference type="ARBA" id="ARBA00022481"/>
    </source>
</evidence>
<dbReference type="OrthoDB" id="117499at2"/>
<evidence type="ECO:0000313" key="6">
    <source>
        <dbReference type="EMBL" id="RXH55030.1"/>
    </source>
</evidence>
<keyword evidence="4" id="KW-1133">Transmembrane helix</keyword>
<evidence type="ECO:0000313" key="7">
    <source>
        <dbReference type="Proteomes" id="UP000289437"/>
    </source>
</evidence>
<keyword evidence="6" id="KW-0675">Receptor</keyword>
<dbReference type="InterPro" id="IPR004089">
    <property type="entry name" value="MCPsignal_dom"/>
</dbReference>
<feature type="transmembrane region" description="Helical" evidence="4">
    <location>
        <begin position="67"/>
        <end position="87"/>
    </location>
</feature>
<reference evidence="7" key="2">
    <citation type="submission" date="2019-02" db="EMBL/GenBank/DDBJ databases">
        <title>Granulicella sibirica sp. nov., a psychrotolerant acidobacterium isolated from an organic soil layer in forested tundra, West Siberia.</title>
        <authorList>
            <person name="Oshkin I.Y."/>
            <person name="Kulichevskaya I.S."/>
            <person name="Rijpstra W.I.C."/>
            <person name="Sinninghe Damste J.S."/>
            <person name="Rakitin A.L."/>
            <person name="Ravin N.V."/>
            <person name="Dedysh S.N."/>
        </authorList>
    </citation>
    <scope>NUCLEOTIDE SEQUENCE [LARGE SCALE GENOMIC DNA]</scope>
    <source>
        <strain evidence="7">AF10</strain>
    </source>
</reference>
<dbReference type="PRINTS" id="PR00260">
    <property type="entry name" value="CHEMTRNSDUCR"/>
</dbReference>
<dbReference type="InterPro" id="IPR051310">
    <property type="entry name" value="MCP_chemotaxis"/>
</dbReference>
<dbReference type="SUPFAM" id="SSF58104">
    <property type="entry name" value="Methyl-accepting chemotaxis protein (MCP) signaling domain"/>
    <property type="match status" value="1"/>
</dbReference>
<dbReference type="InterPro" id="IPR004090">
    <property type="entry name" value="Chemotax_Me-accpt_rcpt"/>
</dbReference>
<comment type="similarity">
    <text evidence="2">Belongs to the methyl-accepting chemotaxis (MCP) protein family.</text>
</comment>
<name>A0A4Q0SYG9_9BACT</name>
<dbReference type="PROSITE" id="PS50111">
    <property type="entry name" value="CHEMOTAXIS_TRANSDUC_2"/>
    <property type="match status" value="1"/>
</dbReference>
<evidence type="ECO:0000256" key="2">
    <source>
        <dbReference type="ARBA" id="ARBA00029447"/>
    </source>
</evidence>
<protein>
    <submittedName>
        <fullName evidence="6">Methyl-accepting chemotaxis protein I (Serine chemoreceptor protein)</fullName>
    </submittedName>
</protein>
<dbReference type="Pfam" id="PF00015">
    <property type="entry name" value="MCPsignal"/>
    <property type="match status" value="1"/>
</dbReference>
<dbReference type="GO" id="GO:0004888">
    <property type="term" value="F:transmembrane signaling receptor activity"/>
    <property type="evidence" value="ECO:0007669"/>
    <property type="project" value="InterPro"/>
</dbReference>
<dbReference type="GO" id="GO:0007165">
    <property type="term" value="P:signal transduction"/>
    <property type="evidence" value="ECO:0007669"/>
    <property type="project" value="UniProtKB-KW"/>
</dbReference>
<reference evidence="6 7" key="1">
    <citation type="submission" date="2018-11" db="EMBL/GenBank/DDBJ databases">
        <authorList>
            <person name="Mardanov A.V."/>
            <person name="Ravin N.V."/>
            <person name="Dedysh S.N."/>
        </authorList>
    </citation>
    <scope>NUCLEOTIDE SEQUENCE [LARGE SCALE GENOMIC DNA]</scope>
    <source>
        <strain evidence="6 7">AF10</strain>
    </source>
</reference>
<sequence length="355" mass="36864">MFTTLLFATLIIVVGSAGVAGCTYLVLGKGLTFYIMVRLLPATACLCLDICVWMLVGGPTSIKADMVVLPVGISILTAGFILVGQGLGKTISNAVDELQRGAEQIVSAANQVAQSSQTLAGDSSKQASSLEETSASAAEINARARQNTDSCRSTVALLAQSEEKVASANRQLGQMVTSMNQITESSGKISKIIKVIDDIAFQTNILALNAAVEAARAGEAGMGFAVVADEVRGLAQRSAQAAKDTASLIEESIANSSGGKSRVDEVALAISALTEETLRVKTMVDEISSGSEEQSRGIDQISRAVAEMERVTQTNAAMAQQSAAAAEELNAQSAMTQGIVSGLHAMVRGQAQRYA</sequence>
<evidence type="ECO:0000256" key="4">
    <source>
        <dbReference type="SAM" id="Phobius"/>
    </source>
</evidence>
<keyword evidence="1" id="KW-0488">Methylation</keyword>
<keyword evidence="7" id="KW-1185">Reference proteome</keyword>
<evidence type="ECO:0000259" key="5">
    <source>
        <dbReference type="PROSITE" id="PS50111"/>
    </source>
</evidence>
<dbReference type="AlphaFoldDB" id="A0A4Q0SYG9"/>
<dbReference type="PANTHER" id="PTHR43531">
    <property type="entry name" value="PROTEIN ICFG"/>
    <property type="match status" value="1"/>
</dbReference>
<keyword evidence="4" id="KW-0472">Membrane</keyword>
<keyword evidence="3" id="KW-0807">Transducer</keyword>
<dbReference type="Proteomes" id="UP000289437">
    <property type="component" value="Unassembled WGS sequence"/>
</dbReference>
<proteinExistence type="inferred from homology"/>
<evidence type="ECO:0000256" key="3">
    <source>
        <dbReference type="PROSITE-ProRule" id="PRU00284"/>
    </source>
</evidence>
<feature type="transmembrane region" description="Helical" evidence="4">
    <location>
        <begin position="31"/>
        <end position="55"/>
    </location>
</feature>
<dbReference type="EMBL" id="RDSM01000003">
    <property type="protein sequence ID" value="RXH55030.1"/>
    <property type="molecule type" value="Genomic_DNA"/>
</dbReference>
<keyword evidence="4" id="KW-0812">Transmembrane</keyword>
<dbReference type="GO" id="GO:0006935">
    <property type="term" value="P:chemotaxis"/>
    <property type="evidence" value="ECO:0007669"/>
    <property type="project" value="InterPro"/>
</dbReference>
<dbReference type="GO" id="GO:0005886">
    <property type="term" value="C:plasma membrane"/>
    <property type="evidence" value="ECO:0007669"/>
    <property type="project" value="TreeGrafter"/>
</dbReference>
<gene>
    <name evidence="6" type="ORF">GRAN_4134</name>
</gene>
<dbReference type="Gene3D" id="1.10.287.950">
    <property type="entry name" value="Methyl-accepting chemotaxis protein"/>
    <property type="match status" value="1"/>
</dbReference>